<evidence type="ECO:0000313" key="3">
    <source>
        <dbReference type="Proteomes" id="UP000001631"/>
    </source>
</evidence>
<name>C0NWU7_AJECG</name>
<proteinExistence type="predicted"/>
<dbReference type="GeneID" id="69040643"/>
<accession>C0NWU7</accession>
<evidence type="ECO:0008006" key="4">
    <source>
        <dbReference type="Google" id="ProtNLM"/>
    </source>
</evidence>
<keyword evidence="3" id="KW-1185">Reference proteome</keyword>
<reference evidence="2" key="1">
    <citation type="submission" date="2009-02" db="EMBL/GenBank/DDBJ databases">
        <title>The Genome Sequence of Ajellomyces capsulatus strain G186AR.</title>
        <authorList>
            <consortium name="The Broad Institute Genome Sequencing Platform"/>
            <person name="Champion M."/>
            <person name="Cuomo C."/>
            <person name="Ma L.-J."/>
            <person name="Henn M.R."/>
            <person name="Sil A."/>
            <person name="Goldman B."/>
            <person name="Young S.K."/>
            <person name="Kodira C.D."/>
            <person name="Zeng Q."/>
            <person name="Koehrsen M."/>
            <person name="Alvarado L."/>
            <person name="Berlin A."/>
            <person name="Borenstein D."/>
            <person name="Chen Z."/>
            <person name="Engels R."/>
            <person name="Freedman E."/>
            <person name="Gellesch M."/>
            <person name="Goldberg J."/>
            <person name="Griggs A."/>
            <person name="Gujja S."/>
            <person name="Heiman D."/>
            <person name="Hepburn T."/>
            <person name="Howarth C."/>
            <person name="Jen D."/>
            <person name="Larson L."/>
            <person name="Lewis B."/>
            <person name="Mehta T."/>
            <person name="Park D."/>
            <person name="Pearson M."/>
            <person name="Roberts A."/>
            <person name="Saif S."/>
            <person name="Shea T."/>
            <person name="Shenoy N."/>
            <person name="Sisk P."/>
            <person name="Stolte C."/>
            <person name="Sykes S."/>
            <person name="Walk T."/>
            <person name="White J."/>
            <person name="Yandava C."/>
            <person name="Klein B."/>
            <person name="McEwen J.G."/>
            <person name="Puccia R."/>
            <person name="Goldman G.H."/>
            <person name="Felipe M.S."/>
            <person name="Nino-Vega G."/>
            <person name="San-Blas G."/>
            <person name="Taylor J."/>
            <person name="Mendoza L."/>
            <person name="Galagan J."/>
            <person name="Nusbaum C."/>
            <person name="Birren B."/>
        </authorList>
    </citation>
    <scope>NUCLEOTIDE SEQUENCE</scope>
    <source>
        <strain evidence="2">G186AR</strain>
    </source>
</reference>
<organism evidence="2 3">
    <name type="scientific">Ajellomyces capsulatus (strain G186AR / H82 / ATCC MYA-2454 / RMSCC 2432)</name>
    <name type="common">Darling's disease fungus</name>
    <name type="synonym">Histoplasma capsulatum</name>
    <dbReference type="NCBI Taxonomy" id="447093"/>
    <lineage>
        <taxon>Eukaryota</taxon>
        <taxon>Fungi</taxon>
        <taxon>Dikarya</taxon>
        <taxon>Ascomycota</taxon>
        <taxon>Pezizomycotina</taxon>
        <taxon>Eurotiomycetes</taxon>
        <taxon>Eurotiomycetidae</taxon>
        <taxon>Onygenales</taxon>
        <taxon>Ajellomycetaceae</taxon>
        <taxon>Histoplasma</taxon>
    </lineage>
</organism>
<dbReference type="RefSeq" id="XP_045284883.1">
    <property type="nucleotide sequence ID" value="XM_045434676.1"/>
</dbReference>
<evidence type="ECO:0000256" key="1">
    <source>
        <dbReference type="SAM" id="MobiDB-lite"/>
    </source>
</evidence>
<dbReference type="HOGENOM" id="CLU_1354273_0_0_1"/>
<gene>
    <name evidence="2" type="ORF">HCBG_07627</name>
</gene>
<dbReference type="InParanoid" id="C0NWU7"/>
<dbReference type="Proteomes" id="UP000001631">
    <property type="component" value="Unassembled WGS sequence"/>
</dbReference>
<sequence length="202" mass="22589">MNKKMMNQDLEDELAPKRHGAVAPETDTGMTEKGDDRQLQAASLLETALAKFRRDVLAYHTATRLEGGKLQLYCHITGWWAGSVKTTHLVPRGVKGNELAYLFGDGEVAALEDRKNGELDTIRITLHAKIEDAKDARVIAIIPSLPVEKAQTPTQWRCVLTKESYRDRIFSRDLVGHASRWNVGAFSRLPPRTIGHTGPFCR</sequence>
<dbReference type="AlphaFoldDB" id="C0NWU7"/>
<dbReference type="EMBL" id="GG663374">
    <property type="protein sequence ID" value="EEH04402.1"/>
    <property type="molecule type" value="Genomic_DNA"/>
</dbReference>
<dbReference type="STRING" id="447093.C0NWU7"/>
<evidence type="ECO:0000313" key="2">
    <source>
        <dbReference type="EMBL" id="EEH04402.1"/>
    </source>
</evidence>
<protein>
    <recommendedName>
        <fullName evidence="4">HNH nuclease domain-containing protein</fullName>
    </recommendedName>
</protein>
<feature type="region of interest" description="Disordered" evidence="1">
    <location>
        <begin position="1"/>
        <end position="35"/>
    </location>
</feature>